<evidence type="ECO:0000313" key="7">
    <source>
        <dbReference type="Proteomes" id="UP001187471"/>
    </source>
</evidence>
<sequence length="229" mass="25514">MFVRPRPGTPNLFLVARPWPKTLMVVGLWLGTHALFLVCISRSRTPNLYLVAGTHPETFMVIGPHPGTPALYLVAGTHLETFMVIGPHPETLALFLVAGPHPGTPALFLVADLTPRLYDDDIRTGEEIGTSIRIGIKHSKSAIIVFSENYASSPWCLDELVLILERLRTPLYLVVPIFYYGVDPAHMRYQTESYARGLVNLERRHKHKMEGGRAALTQAANLNDWPVQG</sequence>
<proteinExistence type="predicted"/>
<comment type="caution">
    <text evidence="6">The sequence shown here is derived from an EMBL/GenBank/DDBJ whole genome shotgun (WGS) entry which is preliminary data.</text>
</comment>
<dbReference type="PROSITE" id="PS50104">
    <property type="entry name" value="TIR"/>
    <property type="match status" value="1"/>
</dbReference>
<feature type="domain" description="TIR" evidence="5">
    <location>
        <begin position="90"/>
        <end position="229"/>
    </location>
</feature>
<dbReference type="Pfam" id="PF01582">
    <property type="entry name" value="TIR"/>
    <property type="match status" value="1"/>
</dbReference>
<keyword evidence="2" id="KW-0378">Hydrolase</keyword>
<name>A0AA88UFT3_9ASTE</name>
<evidence type="ECO:0000256" key="4">
    <source>
        <dbReference type="ARBA" id="ARBA00047304"/>
    </source>
</evidence>
<dbReference type="InterPro" id="IPR000157">
    <property type="entry name" value="TIR_dom"/>
</dbReference>
<evidence type="ECO:0000256" key="3">
    <source>
        <dbReference type="ARBA" id="ARBA00023027"/>
    </source>
</evidence>
<comment type="catalytic activity">
    <reaction evidence="4">
        <text>NAD(+) + H2O = ADP-D-ribose + nicotinamide + H(+)</text>
        <dbReference type="Rhea" id="RHEA:16301"/>
        <dbReference type="ChEBI" id="CHEBI:15377"/>
        <dbReference type="ChEBI" id="CHEBI:15378"/>
        <dbReference type="ChEBI" id="CHEBI:17154"/>
        <dbReference type="ChEBI" id="CHEBI:57540"/>
        <dbReference type="ChEBI" id="CHEBI:57967"/>
        <dbReference type="EC" id="3.2.2.6"/>
    </reaction>
    <physiologicalReaction direction="left-to-right" evidence="4">
        <dbReference type="Rhea" id="RHEA:16302"/>
    </physiologicalReaction>
</comment>
<gene>
    <name evidence="6" type="ORF">RJ640_011632</name>
</gene>
<dbReference type="GO" id="GO:0061809">
    <property type="term" value="F:NAD+ nucleosidase activity, cyclic ADP-ribose generating"/>
    <property type="evidence" value="ECO:0007669"/>
    <property type="project" value="UniProtKB-EC"/>
</dbReference>
<dbReference type="InterPro" id="IPR035897">
    <property type="entry name" value="Toll_tir_struct_dom_sf"/>
</dbReference>
<keyword evidence="7" id="KW-1185">Reference proteome</keyword>
<dbReference type="SMART" id="SM00255">
    <property type="entry name" value="TIR"/>
    <property type="match status" value="1"/>
</dbReference>
<organism evidence="6 7">
    <name type="scientific">Escallonia rubra</name>
    <dbReference type="NCBI Taxonomy" id="112253"/>
    <lineage>
        <taxon>Eukaryota</taxon>
        <taxon>Viridiplantae</taxon>
        <taxon>Streptophyta</taxon>
        <taxon>Embryophyta</taxon>
        <taxon>Tracheophyta</taxon>
        <taxon>Spermatophyta</taxon>
        <taxon>Magnoliopsida</taxon>
        <taxon>eudicotyledons</taxon>
        <taxon>Gunneridae</taxon>
        <taxon>Pentapetalae</taxon>
        <taxon>asterids</taxon>
        <taxon>campanulids</taxon>
        <taxon>Escalloniales</taxon>
        <taxon>Escalloniaceae</taxon>
        <taxon>Escallonia</taxon>
    </lineage>
</organism>
<dbReference type="GO" id="GO:0007165">
    <property type="term" value="P:signal transduction"/>
    <property type="evidence" value="ECO:0007669"/>
    <property type="project" value="InterPro"/>
</dbReference>
<dbReference type="EC" id="3.2.2.6" evidence="1"/>
<keyword evidence="3" id="KW-0520">NAD</keyword>
<protein>
    <recommendedName>
        <fullName evidence="1">ADP-ribosyl cyclase/cyclic ADP-ribose hydrolase</fullName>
        <ecNumber evidence="1">3.2.2.6</ecNumber>
    </recommendedName>
</protein>
<dbReference type="PANTHER" id="PTHR32009:SF39">
    <property type="entry name" value="TIR DOMAIN-CONTAINING PROTEIN"/>
    <property type="match status" value="1"/>
</dbReference>
<accession>A0AA88UFT3</accession>
<dbReference type="Proteomes" id="UP001187471">
    <property type="component" value="Unassembled WGS sequence"/>
</dbReference>
<dbReference type="Gene3D" id="3.40.50.10140">
    <property type="entry name" value="Toll/interleukin-1 receptor homology (TIR) domain"/>
    <property type="match status" value="1"/>
</dbReference>
<evidence type="ECO:0000313" key="6">
    <source>
        <dbReference type="EMBL" id="KAK2983309.1"/>
    </source>
</evidence>
<dbReference type="EMBL" id="JAVXUO010001340">
    <property type="protein sequence ID" value="KAK2983309.1"/>
    <property type="molecule type" value="Genomic_DNA"/>
</dbReference>
<dbReference type="AlphaFoldDB" id="A0AA88UFT3"/>
<dbReference type="PANTHER" id="PTHR32009">
    <property type="entry name" value="TMV RESISTANCE PROTEIN N-LIKE"/>
    <property type="match status" value="1"/>
</dbReference>
<evidence type="ECO:0000256" key="2">
    <source>
        <dbReference type="ARBA" id="ARBA00022801"/>
    </source>
</evidence>
<dbReference type="SUPFAM" id="SSF52200">
    <property type="entry name" value="Toll/Interleukin receptor TIR domain"/>
    <property type="match status" value="1"/>
</dbReference>
<evidence type="ECO:0000259" key="5">
    <source>
        <dbReference type="PROSITE" id="PS50104"/>
    </source>
</evidence>
<evidence type="ECO:0000256" key="1">
    <source>
        <dbReference type="ARBA" id="ARBA00011982"/>
    </source>
</evidence>
<reference evidence="6" key="1">
    <citation type="submission" date="2022-12" db="EMBL/GenBank/DDBJ databases">
        <title>Draft genome assemblies for two species of Escallonia (Escalloniales).</title>
        <authorList>
            <person name="Chanderbali A."/>
            <person name="Dervinis C."/>
            <person name="Anghel I."/>
            <person name="Soltis D."/>
            <person name="Soltis P."/>
            <person name="Zapata F."/>
        </authorList>
    </citation>
    <scope>NUCLEOTIDE SEQUENCE</scope>
    <source>
        <strain evidence="6">UCBG92.1500</strain>
        <tissue evidence="6">Leaf</tissue>
    </source>
</reference>